<sequence length="163" mass="19507">MSENLKLRLRFYSVCNKSTATIKKEFEDLKATVEPDYKIKMHDNHIWFTIDVLKREKYSPHLHIEMEEMEDGNTAINGLYGPDPVLWTFFMFLHFIIAGIFIIFSIIAYSKWKLNQKIFLDVTIMTAMVIFWFALYFFARYNRKRGIPQMEKLDELMKKVITT</sequence>
<feature type="transmembrane region" description="Helical" evidence="1">
    <location>
        <begin position="118"/>
        <end position="139"/>
    </location>
</feature>
<dbReference type="RefSeq" id="WP_236452904.1">
    <property type="nucleotide sequence ID" value="NZ_CBCSGE010000019.1"/>
</dbReference>
<dbReference type="EMBL" id="JBHMEY010000071">
    <property type="protein sequence ID" value="MFB9098214.1"/>
    <property type="molecule type" value="Genomic_DNA"/>
</dbReference>
<keyword evidence="1" id="KW-0472">Membrane</keyword>
<gene>
    <name evidence="2" type="ORF">ACFFVF_17025</name>
</gene>
<reference evidence="2 3" key="1">
    <citation type="submission" date="2024-09" db="EMBL/GenBank/DDBJ databases">
        <authorList>
            <person name="Sun Q."/>
            <person name="Mori K."/>
        </authorList>
    </citation>
    <scope>NUCLEOTIDE SEQUENCE [LARGE SCALE GENOMIC DNA]</scope>
    <source>
        <strain evidence="2 3">CECT 7955</strain>
    </source>
</reference>
<keyword evidence="3" id="KW-1185">Reference proteome</keyword>
<evidence type="ECO:0000313" key="2">
    <source>
        <dbReference type="EMBL" id="MFB9098214.1"/>
    </source>
</evidence>
<comment type="caution">
    <text evidence="2">The sequence shown here is derived from an EMBL/GenBank/DDBJ whole genome shotgun (WGS) entry which is preliminary data.</text>
</comment>
<evidence type="ECO:0000313" key="3">
    <source>
        <dbReference type="Proteomes" id="UP001589607"/>
    </source>
</evidence>
<keyword evidence="1" id="KW-1133">Transmembrane helix</keyword>
<name>A0ABV5GS42_9FLAO</name>
<evidence type="ECO:0008006" key="4">
    <source>
        <dbReference type="Google" id="ProtNLM"/>
    </source>
</evidence>
<accession>A0ABV5GS42</accession>
<proteinExistence type="predicted"/>
<evidence type="ECO:0000256" key="1">
    <source>
        <dbReference type="SAM" id="Phobius"/>
    </source>
</evidence>
<feature type="transmembrane region" description="Helical" evidence="1">
    <location>
        <begin position="85"/>
        <end position="112"/>
    </location>
</feature>
<protein>
    <recommendedName>
        <fullName evidence="4">GTP-binding protein</fullName>
    </recommendedName>
</protein>
<organism evidence="2 3">
    <name type="scientific">Flavobacterium jumunjinense</name>
    <dbReference type="NCBI Taxonomy" id="998845"/>
    <lineage>
        <taxon>Bacteria</taxon>
        <taxon>Pseudomonadati</taxon>
        <taxon>Bacteroidota</taxon>
        <taxon>Flavobacteriia</taxon>
        <taxon>Flavobacteriales</taxon>
        <taxon>Flavobacteriaceae</taxon>
        <taxon>Flavobacterium</taxon>
    </lineage>
</organism>
<keyword evidence="1" id="KW-0812">Transmembrane</keyword>
<dbReference type="Proteomes" id="UP001589607">
    <property type="component" value="Unassembled WGS sequence"/>
</dbReference>